<protein>
    <recommendedName>
        <fullName evidence="4">pectinesterase</fullName>
        <ecNumber evidence="4">3.1.1.11</ecNumber>
    </recommendedName>
    <alternativeName>
        <fullName evidence="9">Pectin methylesterase A</fullName>
    </alternativeName>
</protein>
<keyword evidence="5" id="KW-0964">Secreted</keyword>
<feature type="domain" description="Pectinesterase catalytic" evidence="12">
    <location>
        <begin position="35"/>
        <end position="325"/>
    </location>
</feature>
<evidence type="ECO:0000256" key="5">
    <source>
        <dbReference type="ARBA" id="ARBA00022525"/>
    </source>
</evidence>
<evidence type="ECO:0000256" key="9">
    <source>
        <dbReference type="ARBA" id="ARBA00042203"/>
    </source>
</evidence>
<feature type="chain" id="PRO_5011117072" description="pectinesterase" evidence="11">
    <location>
        <begin position="19"/>
        <end position="337"/>
    </location>
</feature>
<comment type="subcellular location">
    <subcellularLocation>
        <location evidence="1">Secreted</location>
    </subcellularLocation>
</comment>
<evidence type="ECO:0000256" key="10">
    <source>
        <dbReference type="ARBA" id="ARBA00047928"/>
    </source>
</evidence>
<reference evidence="13 14" key="1">
    <citation type="journal article" date="2014" name="PLoS Genet.">
        <title>Analysis of the Phlebiopsis gigantea genome, transcriptome and secretome provides insight into its pioneer colonization strategies of wood.</title>
        <authorList>
            <person name="Hori C."/>
            <person name="Ishida T."/>
            <person name="Igarashi K."/>
            <person name="Samejima M."/>
            <person name="Suzuki H."/>
            <person name="Master E."/>
            <person name="Ferreira P."/>
            <person name="Ruiz-Duenas F.J."/>
            <person name="Held B."/>
            <person name="Canessa P."/>
            <person name="Larrondo L.F."/>
            <person name="Schmoll M."/>
            <person name="Druzhinina I.S."/>
            <person name="Kubicek C.P."/>
            <person name="Gaskell J.A."/>
            <person name="Kersten P."/>
            <person name="St John F."/>
            <person name="Glasner J."/>
            <person name="Sabat G."/>
            <person name="Splinter BonDurant S."/>
            <person name="Syed K."/>
            <person name="Yadav J."/>
            <person name="Mgbeahuruike A.C."/>
            <person name="Kovalchuk A."/>
            <person name="Asiegbu F.O."/>
            <person name="Lackner G."/>
            <person name="Hoffmeister D."/>
            <person name="Rencoret J."/>
            <person name="Gutierrez A."/>
            <person name="Sun H."/>
            <person name="Lindquist E."/>
            <person name="Barry K."/>
            <person name="Riley R."/>
            <person name="Grigoriev I.V."/>
            <person name="Henrissat B."/>
            <person name="Kues U."/>
            <person name="Berka R.M."/>
            <person name="Martinez A.T."/>
            <person name="Covert S.F."/>
            <person name="Blanchette R.A."/>
            <person name="Cullen D."/>
        </authorList>
    </citation>
    <scope>NUCLEOTIDE SEQUENCE [LARGE SCALE GENOMIC DNA]</scope>
    <source>
        <strain evidence="13 14">11061_1 CR5-6</strain>
    </source>
</reference>
<name>A0A0C3RW44_PHLG1</name>
<sequence>MFLPLVSFVIAFFPIVYALSRTTPPTGSIVVNPSATTSGQFKTLSSAIASLPNDGSDQTIFMYPGTYEEQVLIDRNGAVTLYGYTANTMDFNSNQVVISHAGSPAIGATSDDNSGTLRVQSDSVTIYNLDIRNEFGTSRTDGQAVTLSEYGDKFGAYACRFFSYQDTLYANQGTQVYLQSYIEGGVDFIFGRHGQAYFQGNTIASKGAGCVTANGRESDDDTMYVFESNTVIAAPDAFSNVTNNVLLGRPWGDYAKVIFKNTVITAPMNKEIWSEWSSNDPMIDNILFAEYNSTGSGVSGASRPSFSTILTSTEAADYTIATVVGSDWASWVDTTYM</sequence>
<evidence type="ECO:0000256" key="3">
    <source>
        <dbReference type="ARBA" id="ARBA00008891"/>
    </source>
</evidence>
<comment type="catalytic activity">
    <reaction evidence="10">
        <text>[(1-&gt;4)-alpha-D-galacturonosyl methyl ester](n) + n H2O = [(1-&gt;4)-alpha-D-galacturonosyl](n) + n methanol + n H(+)</text>
        <dbReference type="Rhea" id="RHEA:22380"/>
        <dbReference type="Rhea" id="RHEA-COMP:14570"/>
        <dbReference type="Rhea" id="RHEA-COMP:14573"/>
        <dbReference type="ChEBI" id="CHEBI:15377"/>
        <dbReference type="ChEBI" id="CHEBI:15378"/>
        <dbReference type="ChEBI" id="CHEBI:17790"/>
        <dbReference type="ChEBI" id="CHEBI:140522"/>
        <dbReference type="ChEBI" id="CHEBI:140523"/>
        <dbReference type="EC" id="3.1.1.11"/>
    </reaction>
</comment>
<dbReference type="Gene3D" id="2.160.20.10">
    <property type="entry name" value="Single-stranded right-handed beta-helix, Pectin lyase-like"/>
    <property type="match status" value="1"/>
</dbReference>
<evidence type="ECO:0000259" key="12">
    <source>
        <dbReference type="Pfam" id="PF01095"/>
    </source>
</evidence>
<evidence type="ECO:0000256" key="8">
    <source>
        <dbReference type="ARBA" id="ARBA00023085"/>
    </source>
</evidence>
<evidence type="ECO:0000256" key="7">
    <source>
        <dbReference type="ARBA" id="ARBA00022801"/>
    </source>
</evidence>
<dbReference type="EC" id="3.1.1.11" evidence="4"/>
<dbReference type="HOGENOM" id="CLU_012243_1_0_1"/>
<comment type="pathway">
    <text evidence="2">Glycan metabolism; pectin degradation; 2-dehydro-3-deoxy-D-gluconate from pectin: step 1/5.</text>
</comment>
<dbReference type="InterPro" id="IPR011050">
    <property type="entry name" value="Pectin_lyase_fold/virulence"/>
</dbReference>
<evidence type="ECO:0000256" key="4">
    <source>
        <dbReference type="ARBA" id="ARBA00013229"/>
    </source>
</evidence>
<dbReference type="InterPro" id="IPR012334">
    <property type="entry name" value="Pectin_lyas_fold"/>
</dbReference>
<keyword evidence="7" id="KW-0378">Hydrolase</keyword>
<accession>A0A0C3RW44</accession>
<dbReference type="UniPathway" id="UPA00545">
    <property type="reaction ID" value="UER00823"/>
</dbReference>
<dbReference type="FunFam" id="2.160.20.10:FF:000014">
    <property type="entry name" value="Pectinesterase"/>
    <property type="match status" value="1"/>
</dbReference>
<evidence type="ECO:0000256" key="6">
    <source>
        <dbReference type="ARBA" id="ARBA00022729"/>
    </source>
</evidence>
<evidence type="ECO:0000256" key="2">
    <source>
        <dbReference type="ARBA" id="ARBA00005184"/>
    </source>
</evidence>
<dbReference type="Proteomes" id="UP000053257">
    <property type="component" value="Unassembled WGS sequence"/>
</dbReference>
<dbReference type="OrthoDB" id="2019149at2759"/>
<dbReference type="InterPro" id="IPR000070">
    <property type="entry name" value="Pectinesterase_cat"/>
</dbReference>
<dbReference type="EMBL" id="KN840536">
    <property type="protein sequence ID" value="KIP05701.1"/>
    <property type="molecule type" value="Genomic_DNA"/>
</dbReference>
<gene>
    <name evidence="13" type="ORF">PHLGIDRAFT_487938</name>
</gene>
<dbReference type="GO" id="GO:0042545">
    <property type="term" value="P:cell wall modification"/>
    <property type="evidence" value="ECO:0007669"/>
    <property type="project" value="InterPro"/>
</dbReference>
<proteinExistence type="inferred from homology"/>
<evidence type="ECO:0000313" key="14">
    <source>
        <dbReference type="Proteomes" id="UP000053257"/>
    </source>
</evidence>
<dbReference type="AlphaFoldDB" id="A0A0C3RW44"/>
<evidence type="ECO:0000256" key="11">
    <source>
        <dbReference type="SAM" id="SignalP"/>
    </source>
</evidence>
<keyword evidence="14" id="KW-1185">Reference proteome</keyword>
<dbReference type="GO" id="GO:0005576">
    <property type="term" value="C:extracellular region"/>
    <property type="evidence" value="ECO:0007669"/>
    <property type="project" value="UniProtKB-SubCell"/>
</dbReference>
<comment type="similarity">
    <text evidence="3">Belongs to the pectinesterase family.</text>
</comment>
<keyword evidence="6 11" id="KW-0732">Signal</keyword>
<evidence type="ECO:0000256" key="1">
    <source>
        <dbReference type="ARBA" id="ARBA00004613"/>
    </source>
</evidence>
<dbReference type="STRING" id="745531.A0A0C3RW44"/>
<dbReference type="GO" id="GO:0045490">
    <property type="term" value="P:pectin catabolic process"/>
    <property type="evidence" value="ECO:0007669"/>
    <property type="project" value="UniProtKB-UniPathway"/>
</dbReference>
<dbReference type="SUPFAM" id="SSF51126">
    <property type="entry name" value="Pectin lyase-like"/>
    <property type="match status" value="1"/>
</dbReference>
<dbReference type="Pfam" id="PF01095">
    <property type="entry name" value="Pectinesterase"/>
    <property type="match status" value="1"/>
</dbReference>
<evidence type="ECO:0000313" key="13">
    <source>
        <dbReference type="EMBL" id="KIP05701.1"/>
    </source>
</evidence>
<dbReference type="GO" id="GO:0030599">
    <property type="term" value="F:pectinesterase activity"/>
    <property type="evidence" value="ECO:0007669"/>
    <property type="project" value="UniProtKB-EC"/>
</dbReference>
<organism evidence="13 14">
    <name type="scientific">Phlebiopsis gigantea (strain 11061_1 CR5-6)</name>
    <name type="common">White-rot fungus</name>
    <name type="synonym">Peniophora gigantea</name>
    <dbReference type="NCBI Taxonomy" id="745531"/>
    <lineage>
        <taxon>Eukaryota</taxon>
        <taxon>Fungi</taxon>
        <taxon>Dikarya</taxon>
        <taxon>Basidiomycota</taxon>
        <taxon>Agaricomycotina</taxon>
        <taxon>Agaricomycetes</taxon>
        <taxon>Polyporales</taxon>
        <taxon>Phanerochaetaceae</taxon>
        <taxon>Phlebiopsis</taxon>
    </lineage>
</organism>
<keyword evidence="8" id="KW-0063">Aspartyl esterase</keyword>
<dbReference type="PANTHER" id="PTHR31321">
    <property type="entry name" value="ACYL-COA THIOESTER HYDROLASE YBHC-RELATED"/>
    <property type="match status" value="1"/>
</dbReference>
<dbReference type="PANTHER" id="PTHR31321:SF57">
    <property type="entry name" value="PECTINESTERASE 53-RELATED"/>
    <property type="match status" value="1"/>
</dbReference>
<feature type="signal peptide" evidence="11">
    <location>
        <begin position="1"/>
        <end position="18"/>
    </location>
</feature>